<proteinExistence type="predicted"/>
<dbReference type="OrthoDB" id="8454594at2"/>
<keyword evidence="4" id="KW-1185">Reference proteome</keyword>
<feature type="region of interest" description="Disordered" evidence="1">
    <location>
        <begin position="63"/>
        <end position="83"/>
    </location>
</feature>
<evidence type="ECO:0000259" key="2">
    <source>
        <dbReference type="Pfam" id="PF21839"/>
    </source>
</evidence>
<organism evidence="3 4">
    <name type="scientific">Hirschia baltica (strain ATCC 49814 / DSM 5838 / IFAM 1418)</name>
    <dbReference type="NCBI Taxonomy" id="582402"/>
    <lineage>
        <taxon>Bacteria</taxon>
        <taxon>Pseudomonadati</taxon>
        <taxon>Pseudomonadota</taxon>
        <taxon>Alphaproteobacteria</taxon>
        <taxon>Hyphomonadales</taxon>
        <taxon>Hyphomonadaceae</taxon>
        <taxon>Hirschia</taxon>
    </lineage>
</organism>
<name>C6XIW8_HIRBI</name>
<dbReference type="KEGG" id="hba:Hbal_1371"/>
<dbReference type="eggNOG" id="ENOG5031BR6">
    <property type="taxonomic scope" value="Bacteria"/>
</dbReference>
<evidence type="ECO:0000313" key="4">
    <source>
        <dbReference type="Proteomes" id="UP000002745"/>
    </source>
</evidence>
<evidence type="ECO:0000313" key="3">
    <source>
        <dbReference type="EMBL" id="ACT59063.1"/>
    </source>
</evidence>
<dbReference type="Pfam" id="PF21839">
    <property type="entry name" value="DUF6898"/>
    <property type="match status" value="1"/>
</dbReference>
<accession>C6XIW8</accession>
<reference evidence="4" key="1">
    <citation type="journal article" date="2011" name="J. Bacteriol.">
        <title>Genome sequences of eight morphologically diverse alphaproteobacteria.</title>
        <authorList>
            <consortium name="US DOE Joint Genome Institute"/>
            <person name="Brown P.J."/>
            <person name="Kysela D.T."/>
            <person name="Buechlein A."/>
            <person name="Hemmerich C."/>
            <person name="Brun Y.V."/>
        </authorList>
    </citation>
    <scope>NUCLEOTIDE SEQUENCE [LARGE SCALE GENOMIC DNA]</scope>
    <source>
        <strain evidence="4">ATCC 49814 / DSM 5838 / IFAM 1418</strain>
    </source>
</reference>
<dbReference type="EMBL" id="CP001678">
    <property type="protein sequence ID" value="ACT59063.1"/>
    <property type="molecule type" value="Genomic_DNA"/>
</dbReference>
<dbReference type="InterPro" id="IPR054193">
    <property type="entry name" value="DUF6898"/>
</dbReference>
<evidence type="ECO:0000256" key="1">
    <source>
        <dbReference type="SAM" id="MobiDB-lite"/>
    </source>
</evidence>
<dbReference type="HOGENOM" id="CLU_2537950_0_0_5"/>
<protein>
    <recommendedName>
        <fullName evidence="2">DUF6898 domain-containing protein</fullName>
    </recommendedName>
</protein>
<sequence>MSKTGQIYLEFARVGNAMEVRAIDALDGLEVSFMAPVNTPEAEITLISRQKLAYVRKRQAENRAKQEAQEAAKKPDNRRGIIV</sequence>
<dbReference type="RefSeq" id="WP_015827213.1">
    <property type="nucleotide sequence ID" value="NC_012982.1"/>
</dbReference>
<dbReference type="AlphaFoldDB" id="C6XIW8"/>
<dbReference type="Proteomes" id="UP000002745">
    <property type="component" value="Chromosome"/>
</dbReference>
<feature type="domain" description="DUF6898" evidence="2">
    <location>
        <begin position="5"/>
        <end position="59"/>
    </location>
</feature>
<gene>
    <name evidence="3" type="ordered locus">Hbal_1371</name>
</gene>